<evidence type="ECO:0000313" key="1">
    <source>
        <dbReference type="EMBL" id="MFM0642637.1"/>
    </source>
</evidence>
<keyword evidence="2" id="KW-1185">Reference proteome</keyword>
<gene>
    <name evidence="1" type="ORF">PQQ63_38900</name>
</gene>
<accession>A0ABW9E6I5</accession>
<organism evidence="1 2">
    <name type="scientific">Paraburkholderia metrosideri</name>
    <dbReference type="NCBI Taxonomy" id="580937"/>
    <lineage>
        <taxon>Bacteria</taxon>
        <taxon>Pseudomonadati</taxon>
        <taxon>Pseudomonadota</taxon>
        <taxon>Betaproteobacteria</taxon>
        <taxon>Burkholderiales</taxon>
        <taxon>Burkholderiaceae</taxon>
        <taxon>Paraburkholderia</taxon>
    </lineage>
</organism>
<dbReference type="InterPro" id="IPR042217">
    <property type="entry name" value="T4SS_VirB10/TrbI"/>
</dbReference>
<comment type="caution">
    <text evidence="1">The sequence shown here is derived from an EMBL/GenBank/DDBJ whole genome shotgun (WGS) entry which is preliminary data.</text>
</comment>
<reference evidence="1 2" key="1">
    <citation type="journal article" date="2024" name="Chem. Sci.">
        <title>Discovery of megapolipeptins by genome mining of a Burkholderiales bacteria collection.</title>
        <authorList>
            <person name="Paulo B.S."/>
            <person name="Recchia M.J.J."/>
            <person name="Lee S."/>
            <person name="Fergusson C.H."/>
            <person name="Romanowski S.B."/>
            <person name="Hernandez A."/>
            <person name="Krull N."/>
            <person name="Liu D.Y."/>
            <person name="Cavanagh H."/>
            <person name="Bos A."/>
            <person name="Gray C.A."/>
            <person name="Murphy B.T."/>
            <person name="Linington R.G."/>
            <person name="Eustaquio A.S."/>
        </authorList>
    </citation>
    <scope>NUCLEOTIDE SEQUENCE [LARGE SCALE GENOMIC DNA]</scope>
    <source>
        <strain evidence="1 2">RL17-338-BIC-A</strain>
    </source>
</reference>
<sequence>HAKSPVKGEHAVIANNFDCSSEVATLQLMETDGLVSCIVVADVKDPQTKRVLIPRGSRLAGEKSQGHVHWIRWVTPDGLTVSDAQSKSPLLISAIKRPITDEDRYSYQVFSGKVLPAVPVATESK</sequence>
<feature type="non-terminal residue" evidence="1">
    <location>
        <position position="1"/>
    </location>
</feature>
<proteinExistence type="predicted"/>
<dbReference type="Gene3D" id="2.40.128.260">
    <property type="entry name" value="Type IV secretion system, VirB10/TraB/TrbI"/>
    <property type="match status" value="1"/>
</dbReference>
<name>A0ABW9E6I5_9BURK</name>
<dbReference type="Proteomes" id="UP001629432">
    <property type="component" value="Unassembled WGS sequence"/>
</dbReference>
<dbReference type="EMBL" id="JAQQCF010000115">
    <property type="protein sequence ID" value="MFM0642637.1"/>
    <property type="molecule type" value="Genomic_DNA"/>
</dbReference>
<protein>
    <submittedName>
        <fullName evidence="1">Uncharacterized protein</fullName>
    </submittedName>
</protein>
<evidence type="ECO:0000313" key="2">
    <source>
        <dbReference type="Proteomes" id="UP001629432"/>
    </source>
</evidence>